<dbReference type="AlphaFoldDB" id="A0AAW0N7K3"/>
<organism evidence="2 3">
    <name type="scientific">Mugilogobius chulae</name>
    <name type="common">yellowstripe goby</name>
    <dbReference type="NCBI Taxonomy" id="88201"/>
    <lineage>
        <taxon>Eukaryota</taxon>
        <taxon>Metazoa</taxon>
        <taxon>Chordata</taxon>
        <taxon>Craniata</taxon>
        <taxon>Vertebrata</taxon>
        <taxon>Euteleostomi</taxon>
        <taxon>Actinopterygii</taxon>
        <taxon>Neopterygii</taxon>
        <taxon>Teleostei</taxon>
        <taxon>Neoteleostei</taxon>
        <taxon>Acanthomorphata</taxon>
        <taxon>Gobiaria</taxon>
        <taxon>Gobiiformes</taxon>
        <taxon>Gobioidei</taxon>
        <taxon>Gobiidae</taxon>
        <taxon>Gobionellinae</taxon>
        <taxon>Mugilogobius</taxon>
    </lineage>
</organism>
<comment type="caution">
    <text evidence="2">The sequence shown here is derived from an EMBL/GenBank/DDBJ whole genome shotgun (WGS) entry which is preliminary data.</text>
</comment>
<evidence type="ECO:0000313" key="3">
    <source>
        <dbReference type="Proteomes" id="UP001460270"/>
    </source>
</evidence>
<feature type="compositionally biased region" description="Basic and acidic residues" evidence="1">
    <location>
        <begin position="223"/>
        <end position="234"/>
    </location>
</feature>
<sequence length="268" mass="29598">MKAVYDDLWLEIVYRKPPWSLLDVLHCLKKHWIAVFGHLVPRPKQQNVLNLIEFFNSGKAVDQNSTSHFCRQQILNTLQPQGETSTNDVVMKEAEEDQPPTSLHISHSEVWALFENIWDHVCQTSLKVFKALDFDPGACPSVLPPGGPPPPRDVLLCLEQLLCTVSQLLQAFSSVLTCPGLAESQNLLSLMQSIQASVHTIVDADKLTATDLLNCFSQQEYGLGRDEPDEKAPPEESSAPGAESPTAKGHSPIGRYRACFSSVTAPLT</sequence>
<dbReference type="Proteomes" id="UP001460270">
    <property type="component" value="Unassembled WGS sequence"/>
</dbReference>
<protein>
    <submittedName>
        <fullName evidence="2">Uncharacterized protein</fullName>
    </submittedName>
</protein>
<feature type="region of interest" description="Disordered" evidence="1">
    <location>
        <begin position="223"/>
        <end position="253"/>
    </location>
</feature>
<dbReference type="PANTHER" id="PTHR16161">
    <property type="entry name" value="TRANSCRIPTIONAL PROTEIN SWT1"/>
    <property type="match status" value="1"/>
</dbReference>
<dbReference type="InterPro" id="IPR052626">
    <property type="entry name" value="SWT1_Regulator"/>
</dbReference>
<reference evidence="3" key="1">
    <citation type="submission" date="2024-04" db="EMBL/GenBank/DDBJ databases">
        <title>Salinicola lusitanus LLJ914,a marine bacterium isolated from the Okinawa Trough.</title>
        <authorList>
            <person name="Li J."/>
        </authorList>
    </citation>
    <scope>NUCLEOTIDE SEQUENCE [LARGE SCALE GENOMIC DNA]</scope>
</reference>
<dbReference type="GO" id="GO:0005634">
    <property type="term" value="C:nucleus"/>
    <property type="evidence" value="ECO:0007669"/>
    <property type="project" value="TreeGrafter"/>
</dbReference>
<dbReference type="PANTHER" id="PTHR16161:SF0">
    <property type="entry name" value="TRANSCRIPTIONAL PROTEIN SWT1"/>
    <property type="match status" value="1"/>
</dbReference>
<evidence type="ECO:0000256" key="1">
    <source>
        <dbReference type="SAM" id="MobiDB-lite"/>
    </source>
</evidence>
<accession>A0AAW0N7K3</accession>
<dbReference type="EMBL" id="JBBPFD010000018">
    <property type="protein sequence ID" value="KAK7889291.1"/>
    <property type="molecule type" value="Genomic_DNA"/>
</dbReference>
<keyword evidence="3" id="KW-1185">Reference proteome</keyword>
<gene>
    <name evidence="2" type="ORF">WMY93_024851</name>
</gene>
<evidence type="ECO:0000313" key="2">
    <source>
        <dbReference type="EMBL" id="KAK7889291.1"/>
    </source>
</evidence>
<proteinExistence type="predicted"/>
<name>A0AAW0N7K3_9GOBI</name>